<dbReference type="Pfam" id="PF03466">
    <property type="entry name" value="LysR_substrate"/>
    <property type="match status" value="1"/>
</dbReference>
<protein>
    <submittedName>
        <fullName evidence="7">Putative HTH-type transcriptional regulator</fullName>
    </submittedName>
</protein>
<dbReference type="Gene3D" id="1.10.10.10">
    <property type="entry name" value="Winged helix-like DNA-binding domain superfamily/Winged helix DNA-binding domain"/>
    <property type="match status" value="2"/>
</dbReference>
<feature type="domain" description="HTH hxlR-type" evidence="6">
    <location>
        <begin position="307"/>
        <end position="404"/>
    </location>
</feature>
<proteinExistence type="inferred from homology"/>
<dbReference type="AlphaFoldDB" id="A0A0A2VYH6"/>
<dbReference type="InterPro" id="IPR005119">
    <property type="entry name" value="LysR_subst-bd"/>
</dbReference>
<evidence type="ECO:0000256" key="3">
    <source>
        <dbReference type="ARBA" id="ARBA00023125"/>
    </source>
</evidence>
<dbReference type="EMBL" id="ANFO01000216">
    <property type="protein sequence ID" value="KGQ11447.1"/>
    <property type="molecule type" value="Genomic_DNA"/>
</dbReference>
<dbReference type="GO" id="GO:0003677">
    <property type="term" value="F:DNA binding"/>
    <property type="evidence" value="ECO:0007669"/>
    <property type="project" value="UniProtKB-KW"/>
</dbReference>
<keyword evidence="3" id="KW-0238">DNA-binding</keyword>
<evidence type="ECO:0000313" key="8">
    <source>
        <dbReference type="Proteomes" id="UP000030106"/>
    </source>
</evidence>
<dbReference type="InterPro" id="IPR036388">
    <property type="entry name" value="WH-like_DNA-bd_sf"/>
</dbReference>
<dbReference type="InterPro" id="IPR002577">
    <property type="entry name" value="HTH_HxlR"/>
</dbReference>
<dbReference type="InterPro" id="IPR036390">
    <property type="entry name" value="WH_DNA-bd_sf"/>
</dbReference>
<dbReference type="PANTHER" id="PTHR30118">
    <property type="entry name" value="HTH-TYPE TRANSCRIPTIONAL REGULATOR LEUO-RELATED"/>
    <property type="match status" value="1"/>
</dbReference>
<dbReference type="PANTHER" id="PTHR30118:SF6">
    <property type="entry name" value="HTH-TYPE TRANSCRIPTIONAL REGULATOR LEUO"/>
    <property type="match status" value="1"/>
</dbReference>
<evidence type="ECO:0000256" key="2">
    <source>
        <dbReference type="ARBA" id="ARBA00023015"/>
    </source>
</evidence>
<name>A0A0A2VYH6_BEABA</name>
<keyword evidence="4" id="KW-0804">Transcription</keyword>
<evidence type="ECO:0000256" key="4">
    <source>
        <dbReference type="ARBA" id="ARBA00023163"/>
    </source>
</evidence>
<keyword evidence="2" id="KW-0805">Transcription regulation</keyword>
<dbReference type="PROSITE" id="PS51118">
    <property type="entry name" value="HTH_HXLR"/>
    <property type="match status" value="1"/>
</dbReference>
<dbReference type="Pfam" id="PF00126">
    <property type="entry name" value="HTH_1"/>
    <property type="match status" value="1"/>
</dbReference>
<dbReference type="Gene3D" id="3.40.190.10">
    <property type="entry name" value="Periplasmic binding protein-like II"/>
    <property type="match status" value="2"/>
</dbReference>
<reference evidence="7 8" key="1">
    <citation type="submission" date="2012-10" db="EMBL/GenBank/DDBJ databases">
        <title>Genome sequencing and analysis of entomopathogenic fungi Beauveria bassiana D1-5.</title>
        <authorList>
            <person name="Li Q."/>
            <person name="Wang L."/>
            <person name="Zhang Z."/>
            <person name="Wang Q."/>
            <person name="Ren J."/>
            <person name="Wang M."/>
            <person name="Xu W."/>
            <person name="Wang J."/>
            <person name="Lu Y."/>
            <person name="Du Q."/>
            <person name="Sun Z."/>
        </authorList>
    </citation>
    <scope>NUCLEOTIDE SEQUENCE [LARGE SCALE GENOMIC DNA]</scope>
    <source>
        <strain evidence="7 8">D1-5</strain>
    </source>
</reference>
<dbReference type="Pfam" id="PF01638">
    <property type="entry name" value="HxlR"/>
    <property type="match status" value="1"/>
</dbReference>
<accession>A0A0A2VYH6</accession>
<dbReference type="GO" id="GO:0003700">
    <property type="term" value="F:DNA-binding transcription factor activity"/>
    <property type="evidence" value="ECO:0007669"/>
    <property type="project" value="InterPro"/>
</dbReference>
<dbReference type="SUPFAM" id="SSF46785">
    <property type="entry name" value="Winged helix' DNA-binding domain"/>
    <property type="match status" value="2"/>
</dbReference>
<organism evidence="7 8">
    <name type="scientific">Beauveria bassiana D1-5</name>
    <dbReference type="NCBI Taxonomy" id="1245745"/>
    <lineage>
        <taxon>Eukaryota</taxon>
        <taxon>Fungi</taxon>
        <taxon>Dikarya</taxon>
        <taxon>Ascomycota</taxon>
        <taxon>Pezizomycotina</taxon>
        <taxon>Sordariomycetes</taxon>
        <taxon>Hypocreomycetidae</taxon>
        <taxon>Hypocreales</taxon>
        <taxon>Cordycipitaceae</taxon>
        <taxon>Beauveria</taxon>
    </lineage>
</organism>
<feature type="domain" description="HTH lysR-type" evidence="5">
    <location>
        <begin position="1"/>
        <end position="56"/>
    </location>
</feature>
<comment type="caution">
    <text evidence="7">The sequence shown here is derived from an EMBL/GenBank/DDBJ whole genome shotgun (WGS) entry which is preliminary data.</text>
</comment>
<comment type="similarity">
    <text evidence="1">Belongs to the LysR transcriptional regulatory family.</text>
</comment>
<evidence type="ECO:0000256" key="1">
    <source>
        <dbReference type="ARBA" id="ARBA00009437"/>
    </source>
</evidence>
<sequence length="445" mass="50021">MNLLKVLYVMLTTGSTSRTAQKLALSPSAVSHALARLRDALGDPLFRREGNSQLPTPYALGIKERLIPLFVSLNEELFGEEHTEVRRFRLVLPPALNVLLTPELARKGHQAGAIIECLTFERRAWRDELLEGRIDLLLAIGDHQKRVSALHYERVGSTRLIAVFGQPLSSRLSGRETLAFDELAQFEHFYCHPWPQDINELDRQQARAGLERRLAFTCSDYGQLAPALRNAPLMAIVPAPWFATLNDKTQLFTLPLSGDQAIGSLFLQYRTSTVEWKQRLIDSLRRTLAACPSGGMMKRKSLEDSVCSVARTLDVIGDWWSLLIVRDALNGMSRFGEFQKNLGIAKNMLTVRLKQLVDNGIFELRPASDGSAWSEYVLTEKGRALQTVLAALSQWGCEHLYARDETRSVLVDNQQHRPIRKLTLQADDGRELQPGEIITQARTSA</sequence>
<dbReference type="InterPro" id="IPR050389">
    <property type="entry name" value="LysR-type_TF"/>
</dbReference>
<dbReference type="InterPro" id="IPR000847">
    <property type="entry name" value="LysR_HTH_N"/>
</dbReference>
<dbReference type="SUPFAM" id="SSF53850">
    <property type="entry name" value="Periplasmic binding protein-like II"/>
    <property type="match status" value="1"/>
</dbReference>
<dbReference type="HOGENOM" id="CLU_615357_0_0_1"/>
<evidence type="ECO:0000259" key="6">
    <source>
        <dbReference type="PROSITE" id="PS51118"/>
    </source>
</evidence>
<gene>
    <name evidence="7" type="ORF">BBAD15_g2807</name>
</gene>
<dbReference type="PROSITE" id="PS50931">
    <property type="entry name" value="HTH_LYSR"/>
    <property type="match status" value="1"/>
</dbReference>
<evidence type="ECO:0000259" key="5">
    <source>
        <dbReference type="PROSITE" id="PS50931"/>
    </source>
</evidence>
<evidence type="ECO:0000313" key="7">
    <source>
        <dbReference type="EMBL" id="KGQ11447.1"/>
    </source>
</evidence>
<dbReference type="Proteomes" id="UP000030106">
    <property type="component" value="Unassembled WGS sequence"/>
</dbReference>